<comment type="subcellular location">
    <subcellularLocation>
        <location evidence="3 21">Secreted</location>
    </subcellularLocation>
</comment>
<feature type="binding site" evidence="18">
    <location>
        <position position="80"/>
    </location>
    <ligand>
        <name>Ca(2+)</name>
        <dbReference type="ChEBI" id="CHEBI:29108"/>
        <label>1</label>
    </ligand>
</feature>
<dbReference type="InterPro" id="IPR010255">
    <property type="entry name" value="Haem_peroxidase_sf"/>
</dbReference>
<dbReference type="CDD" id="cd00693">
    <property type="entry name" value="secretory_peroxidase"/>
    <property type="match status" value="1"/>
</dbReference>
<comment type="catalytic activity">
    <reaction evidence="1 21">
        <text>2 a phenolic donor + H2O2 = 2 a phenolic radical donor + 2 H2O</text>
        <dbReference type="Rhea" id="RHEA:56136"/>
        <dbReference type="ChEBI" id="CHEBI:15377"/>
        <dbReference type="ChEBI" id="CHEBI:16240"/>
        <dbReference type="ChEBI" id="CHEBI:139520"/>
        <dbReference type="ChEBI" id="CHEBI:139521"/>
        <dbReference type="EC" id="1.11.1.7"/>
    </reaction>
</comment>
<evidence type="ECO:0000256" key="20">
    <source>
        <dbReference type="PIRSR" id="PIRSR600823-5"/>
    </source>
</evidence>
<keyword evidence="10 21" id="KW-0732">Signal</keyword>
<dbReference type="EC" id="1.11.1.7" evidence="5 21"/>
<evidence type="ECO:0000256" key="11">
    <source>
        <dbReference type="ARBA" id="ARBA00022837"/>
    </source>
</evidence>
<sequence length="330" mass="35340">MASAARSGAAAALMVAVAVLALAAGGSAQLQQGFYKGKCNGTDVEAVVQGIVKSWFAREPPVIAYLLRMQFHECVINGCDGGLLIDGPGTEKTAAPNLSVKGYEVIAAIKAELERRCPGVVSCSDIQILATRDAVALGGGAAYSVRTGRRDRRRSLASDVKLPSPDYTAAQTTVYYGRLGLSTFDTVLLLGAHTVGATRCAAIKSSRLYAYGGRPGATDPGLDPAYAFMYKTYVCPNVPSSDNNVVFLDDQWSALKVDNHYYRNLQLRRGVLPCDQNLYNDGSTRWIVDLLANNAGLFTSLFPQALVKLSEVNVLTGTQGEIRKVCNRFN</sequence>
<feature type="binding site" evidence="18">
    <location>
        <position position="258"/>
    </location>
    <ligand>
        <name>Ca(2+)</name>
        <dbReference type="ChEBI" id="CHEBI:29108"/>
        <label>2</label>
    </ligand>
</feature>
<evidence type="ECO:0000256" key="13">
    <source>
        <dbReference type="ARBA" id="ARBA00023004"/>
    </source>
</evidence>
<evidence type="ECO:0000256" key="6">
    <source>
        <dbReference type="ARBA" id="ARBA00022525"/>
    </source>
</evidence>
<dbReference type="FunFam" id="1.10.420.10:FF:000007">
    <property type="entry name" value="Peroxidase"/>
    <property type="match status" value="1"/>
</dbReference>
<name>A0A2S3INH9_9POAL</name>
<dbReference type="InterPro" id="IPR033905">
    <property type="entry name" value="Secretory_peroxidase"/>
</dbReference>
<evidence type="ECO:0000256" key="3">
    <source>
        <dbReference type="ARBA" id="ARBA00004613"/>
    </source>
</evidence>
<feature type="binding site" evidence="17">
    <location>
        <position position="163"/>
    </location>
    <ligand>
        <name>substrate</name>
    </ligand>
</feature>
<dbReference type="GO" id="GO:0046872">
    <property type="term" value="F:metal ion binding"/>
    <property type="evidence" value="ECO:0007669"/>
    <property type="project" value="UniProtKB-UniRule"/>
</dbReference>
<evidence type="ECO:0000256" key="19">
    <source>
        <dbReference type="PIRSR" id="PIRSR600823-4"/>
    </source>
</evidence>
<keyword evidence="13 18" id="KW-0408">Iron</keyword>
<evidence type="ECO:0000256" key="17">
    <source>
        <dbReference type="PIRSR" id="PIRSR600823-2"/>
    </source>
</evidence>
<keyword evidence="12 21" id="KW-0560">Oxidoreductase</keyword>
<feature type="disulfide bond" evidence="20">
    <location>
        <begin position="123"/>
        <end position="326"/>
    </location>
</feature>
<feature type="binding site" evidence="18">
    <location>
        <position position="194"/>
    </location>
    <ligand>
        <name>Ca(2+)</name>
        <dbReference type="ChEBI" id="CHEBI:29108"/>
        <label>2</label>
    </ligand>
</feature>
<dbReference type="PANTHER" id="PTHR31517">
    <property type="match status" value="1"/>
</dbReference>
<feature type="binding site" description="axial binding residue" evidence="18">
    <location>
        <position position="193"/>
    </location>
    <ligand>
        <name>heme b</name>
        <dbReference type="ChEBI" id="CHEBI:60344"/>
    </ligand>
    <ligandPart>
        <name>Fe</name>
        <dbReference type="ChEBI" id="CHEBI:18248"/>
    </ligandPart>
</feature>
<evidence type="ECO:0000256" key="14">
    <source>
        <dbReference type="ARBA" id="ARBA00023157"/>
    </source>
</evidence>
<dbReference type="EMBL" id="CM008054">
    <property type="protein sequence ID" value="PAN48392.1"/>
    <property type="molecule type" value="Genomic_DNA"/>
</dbReference>
<comment type="similarity">
    <text evidence="21">Belongs to the peroxidase family. Classical plant (class III) peroxidase subfamily.</text>
</comment>
<dbReference type="GO" id="GO:0005576">
    <property type="term" value="C:extracellular region"/>
    <property type="evidence" value="ECO:0007669"/>
    <property type="project" value="UniProtKB-SubCell"/>
</dbReference>
<organism evidence="23">
    <name type="scientific">Panicum hallii</name>
    <dbReference type="NCBI Taxonomy" id="206008"/>
    <lineage>
        <taxon>Eukaryota</taxon>
        <taxon>Viridiplantae</taxon>
        <taxon>Streptophyta</taxon>
        <taxon>Embryophyta</taxon>
        <taxon>Tracheophyta</taxon>
        <taxon>Spermatophyta</taxon>
        <taxon>Magnoliopsida</taxon>
        <taxon>Liliopsida</taxon>
        <taxon>Poales</taxon>
        <taxon>Poaceae</taxon>
        <taxon>PACMAD clade</taxon>
        <taxon>Panicoideae</taxon>
        <taxon>Panicodae</taxon>
        <taxon>Paniceae</taxon>
        <taxon>Panicinae</taxon>
        <taxon>Panicum</taxon>
        <taxon>Panicum sect. Panicum</taxon>
    </lineage>
</organism>
<keyword evidence="11 18" id="KW-0106">Calcium</keyword>
<dbReference type="Pfam" id="PF00141">
    <property type="entry name" value="peroxidase"/>
    <property type="match status" value="1"/>
</dbReference>
<dbReference type="PROSITE" id="PS00435">
    <property type="entry name" value="PEROXIDASE_1"/>
    <property type="match status" value="1"/>
</dbReference>
<feature type="domain" description="Plant heme peroxidase family profile" evidence="22">
    <location>
        <begin position="29"/>
        <end position="330"/>
    </location>
</feature>
<feature type="disulfide bond" evidence="20">
    <location>
        <begin position="200"/>
        <end position="235"/>
    </location>
</feature>
<comment type="cofactor">
    <cofactor evidence="18 21">
        <name>Ca(2+)</name>
        <dbReference type="ChEBI" id="CHEBI:29108"/>
    </cofactor>
    <text evidence="18 21">Binds 2 calcium ions per subunit.</text>
</comment>
<accession>A0A2S3INH9</accession>
<keyword evidence="9 18" id="KW-0479">Metal-binding</keyword>
<evidence type="ECO:0000256" key="7">
    <source>
        <dbReference type="ARBA" id="ARBA00022559"/>
    </source>
</evidence>
<dbReference type="GO" id="GO:0006979">
    <property type="term" value="P:response to oxidative stress"/>
    <property type="evidence" value="ECO:0007669"/>
    <property type="project" value="UniProtKB-UniRule"/>
</dbReference>
<dbReference type="PROSITE" id="PS50873">
    <property type="entry name" value="PEROXIDASE_4"/>
    <property type="match status" value="1"/>
</dbReference>
<protein>
    <recommendedName>
        <fullName evidence="5 21">Peroxidase</fullName>
        <ecNumber evidence="5 21">1.11.1.7</ecNumber>
    </recommendedName>
</protein>
<evidence type="ECO:0000256" key="4">
    <source>
        <dbReference type="ARBA" id="ARBA00006873"/>
    </source>
</evidence>
<evidence type="ECO:0000256" key="18">
    <source>
        <dbReference type="PIRSR" id="PIRSR600823-3"/>
    </source>
</evidence>
<keyword evidence="7 21" id="KW-0575">Peroxidase</keyword>
<evidence type="ECO:0000256" key="8">
    <source>
        <dbReference type="ARBA" id="ARBA00022617"/>
    </source>
</evidence>
<feature type="signal peptide" evidence="21">
    <location>
        <begin position="1"/>
        <end position="28"/>
    </location>
</feature>
<comment type="cofactor">
    <cofactor evidence="18 21">
        <name>heme b</name>
        <dbReference type="ChEBI" id="CHEBI:60344"/>
    </cofactor>
    <text evidence="18 21">Binds 1 heme b (iron(II)-protoporphyrin IX) group per subunit.</text>
</comment>
<evidence type="ECO:0000256" key="5">
    <source>
        <dbReference type="ARBA" id="ARBA00012313"/>
    </source>
</evidence>
<keyword evidence="14 20" id="KW-1015">Disulfide bond</keyword>
<evidence type="ECO:0000256" key="21">
    <source>
        <dbReference type="RuleBase" id="RU362060"/>
    </source>
</evidence>
<dbReference type="InterPro" id="IPR019793">
    <property type="entry name" value="Peroxidases_heam-ligand_BS"/>
</dbReference>
<evidence type="ECO:0000256" key="9">
    <source>
        <dbReference type="ARBA" id="ARBA00022723"/>
    </source>
</evidence>
<dbReference type="AlphaFoldDB" id="A0A2S3INH9"/>
<dbReference type="Gene3D" id="1.10.420.10">
    <property type="entry name" value="Peroxidase, domain 2"/>
    <property type="match status" value="1"/>
</dbReference>
<feature type="chain" id="PRO_5015373813" description="Peroxidase" evidence="21">
    <location>
        <begin position="29"/>
        <end position="330"/>
    </location>
</feature>
<keyword evidence="15 21" id="KW-0376">Hydrogen peroxide</keyword>
<dbReference type="GO" id="GO:0020037">
    <property type="term" value="F:heme binding"/>
    <property type="evidence" value="ECO:0007669"/>
    <property type="project" value="UniProtKB-UniRule"/>
</dbReference>
<keyword evidence="6 21" id="KW-0964">Secreted</keyword>
<feature type="binding site" evidence="18">
    <location>
        <position position="91"/>
    </location>
    <ligand>
        <name>Ca(2+)</name>
        <dbReference type="ChEBI" id="CHEBI:29108"/>
        <label>1</label>
    </ligand>
</feature>
<feature type="site" description="Transition state stabilizer" evidence="19">
    <location>
        <position position="68"/>
    </location>
</feature>
<feature type="disulfide bond" evidence="20">
    <location>
        <begin position="39"/>
        <end position="117"/>
    </location>
</feature>
<comment type="function">
    <text evidence="2">Removal of H(2)O(2), oxidation of toxic reductants, biosynthesis and degradation of lignin, suberization, auxin catabolism, response to environmental stresses such as wounding, pathogen attack and oxidative stress. These functions might be dependent on each isozyme/isoform in each plant tissue.</text>
</comment>
<evidence type="ECO:0000256" key="12">
    <source>
        <dbReference type="ARBA" id="ARBA00023002"/>
    </source>
</evidence>
<evidence type="ECO:0000256" key="1">
    <source>
        <dbReference type="ARBA" id="ARBA00000189"/>
    </source>
</evidence>
<dbReference type="PRINTS" id="PR00458">
    <property type="entry name" value="PEROXIDASE"/>
</dbReference>
<dbReference type="Gene3D" id="1.10.520.10">
    <property type="match status" value="1"/>
</dbReference>
<reference evidence="23" key="1">
    <citation type="submission" date="2018-04" db="EMBL/GenBank/DDBJ databases">
        <title>WGS assembly of Panicum hallii.</title>
        <authorList>
            <person name="Lovell J."/>
            <person name="Jenkins J."/>
            <person name="Lowry D."/>
            <person name="Mamidi S."/>
            <person name="Sreedasyam A."/>
            <person name="Weng X."/>
            <person name="Barry K."/>
            <person name="Bonette J."/>
            <person name="Campitelli B."/>
            <person name="Daum C."/>
            <person name="Gordon S."/>
            <person name="Gould B."/>
            <person name="Lipzen A."/>
            <person name="Macqueen A."/>
            <person name="Palacio-Mejia J."/>
            <person name="Plott C."/>
            <person name="Shakirov E."/>
            <person name="Shu S."/>
            <person name="Yoshinaga Y."/>
            <person name="Zane M."/>
            <person name="Rokhsar D."/>
            <person name="Grimwood J."/>
            <person name="Schmutz J."/>
            <person name="Juenger T."/>
        </authorList>
    </citation>
    <scope>NUCLEOTIDE SEQUENCE [LARGE SCALE GENOMIC DNA]</scope>
    <source>
        <strain evidence="23">FIL2</strain>
    </source>
</reference>
<dbReference type="Proteomes" id="UP000243499">
    <property type="component" value="Chromosome 9"/>
</dbReference>
<feature type="active site" description="Proton acceptor" evidence="16">
    <location>
        <position position="72"/>
    </location>
</feature>
<dbReference type="PRINTS" id="PR00461">
    <property type="entry name" value="PLPEROXIDASE"/>
</dbReference>
<evidence type="ECO:0000256" key="15">
    <source>
        <dbReference type="ARBA" id="ARBA00023324"/>
    </source>
</evidence>
<dbReference type="SUPFAM" id="SSF48113">
    <property type="entry name" value="Heme-dependent peroxidases"/>
    <property type="match status" value="1"/>
</dbReference>
<comment type="similarity">
    <text evidence="4">Belongs to the peroxidase family. Ascorbate peroxidase subfamily.</text>
</comment>
<evidence type="ECO:0000313" key="23">
    <source>
        <dbReference type="EMBL" id="PAN48392.1"/>
    </source>
</evidence>
<evidence type="ECO:0000256" key="10">
    <source>
        <dbReference type="ARBA" id="ARBA00022729"/>
    </source>
</evidence>
<dbReference type="GO" id="GO:0140825">
    <property type="term" value="F:lactoperoxidase activity"/>
    <property type="evidence" value="ECO:0007669"/>
    <property type="project" value="UniProtKB-EC"/>
</dbReference>
<evidence type="ECO:0000259" key="22">
    <source>
        <dbReference type="PROSITE" id="PS50873"/>
    </source>
</evidence>
<evidence type="ECO:0000256" key="16">
    <source>
        <dbReference type="PIRSR" id="PIRSR600823-1"/>
    </source>
</evidence>
<dbReference type="Gramene" id="PAN48392">
    <property type="protein sequence ID" value="PAN48392"/>
    <property type="gene ID" value="PAHAL_9G379300"/>
</dbReference>
<dbReference type="PANTHER" id="PTHR31517:SF59">
    <property type="entry name" value="PEROXIDASE"/>
    <property type="match status" value="1"/>
</dbReference>
<dbReference type="GO" id="GO:0042744">
    <property type="term" value="P:hydrogen peroxide catabolic process"/>
    <property type="evidence" value="ECO:0007669"/>
    <property type="project" value="UniProtKB-KW"/>
</dbReference>
<feature type="binding site" evidence="18">
    <location>
        <position position="250"/>
    </location>
    <ligand>
        <name>Ca(2+)</name>
        <dbReference type="ChEBI" id="CHEBI:29108"/>
        <label>2</label>
    </ligand>
</feature>
<gene>
    <name evidence="23" type="ORF">PAHAL_9G379300</name>
</gene>
<evidence type="ECO:0000256" key="2">
    <source>
        <dbReference type="ARBA" id="ARBA00002322"/>
    </source>
</evidence>
<feature type="disulfide bond" evidence="20">
    <location>
        <begin position="74"/>
        <end position="79"/>
    </location>
</feature>
<keyword evidence="8 21" id="KW-0349">Heme</keyword>
<feature type="binding site" evidence="18">
    <location>
        <position position="78"/>
    </location>
    <ligand>
        <name>Ca(2+)</name>
        <dbReference type="ChEBI" id="CHEBI:29108"/>
        <label>1</label>
    </ligand>
</feature>
<dbReference type="InterPro" id="IPR002016">
    <property type="entry name" value="Haem_peroxidase"/>
</dbReference>
<proteinExistence type="inferred from homology"/>
<dbReference type="InterPro" id="IPR000823">
    <property type="entry name" value="Peroxidase_pln"/>
</dbReference>